<evidence type="ECO:0000313" key="1">
    <source>
        <dbReference type="EMBL" id="KAL0937219.1"/>
    </source>
</evidence>
<comment type="caution">
    <text evidence="1">The sequence shown here is derived from an EMBL/GenBank/DDBJ whole genome shotgun (WGS) entry which is preliminary data.</text>
</comment>
<name>A0ACC3YZ42_COLTU</name>
<dbReference type="Proteomes" id="UP000805649">
    <property type="component" value="Unassembled WGS sequence"/>
</dbReference>
<reference evidence="1 2" key="1">
    <citation type="journal article" date="2020" name="Phytopathology">
        <title>Genome Sequence Resources of Colletotrichum truncatum, C. plurivorum, C. musicola, and C. sojae: Four Species Pathogenic to Soybean (Glycine max).</title>
        <authorList>
            <person name="Rogerio F."/>
            <person name="Boufleur T.R."/>
            <person name="Ciampi-Guillardi M."/>
            <person name="Sukno S.A."/>
            <person name="Thon M.R."/>
            <person name="Massola Junior N.S."/>
            <person name="Baroncelli R."/>
        </authorList>
    </citation>
    <scope>NUCLEOTIDE SEQUENCE [LARGE SCALE GENOMIC DNA]</scope>
    <source>
        <strain evidence="1 2">CMES1059</strain>
    </source>
</reference>
<protein>
    <submittedName>
        <fullName evidence="1">Uncharacterized protein</fullName>
    </submittedName>
</protein>
<sequence length="311" mass="34300">MLIAKAFSAALAVASVAIALPSKEARVTSASLPTDHHAVHFHKKSLGDSGKIEIQSGEDWEKFKKDHPSIPKVFFDLTEAIFCLRKKTDDKAPQWIDGYCVDAPKMTLANAEALLFQFVDLADNDDAFAEAGKAIFELDAMELSALKSKSDWKNKGPALAKRISERKLKLLEKERKYMEQKMPHLAQMKDPKYHSLQEKLSDIKENIKERAEIIGEPEKNLAFDEQNLPYEALAELAAASFVSDAPPTEHDGKGPKITINGEPNKVGKIFNFLGGLFSGDPAKVIVAICEIVQQSGSPCDPNRKSAPKDEV</sequence>
<keyword evidence="2" id="KW-1185">Reference proteome</keyword>
<organism evidence="1 2">
    <name type="scientific">Colletotrichum truncatum</name>
    <name type="common">Anthracnose fungus</name>
    <name type="synonym">Colletotrichum capsici</name>
    <dbReference type="NCBI Taxonomy" id="5467"/>
    <lineage>
        <taxon>Eukaryota</taxon>
        <taxon>Fungi</taxon>
        <taxon>Dikarya</taxon>
        <taxon>Ascomycota</taxon>
        <taxon>Pezizomycotina</taxon>
        <taxon>Sordariomycetes</taxon>
        <taxon>Hypocreomycetidae</taxon>
        <taxon>Glomerellales</taxon>
        <taxon>Glomerellaceae</taxon>
        <taxon>Colletotrichum</taxon>
        <taxon>Colletotrichum truncatum species complex</taxon>
    </lineage>
</organism>
<evidence type="ECO:0000313" key="2">
    <source>
        <dbReference type="Proteomes" id="UP000805649"/>
    </source>
</evidence>
<gene>
    <name evidence="1" type="ORF">CTRU02_206950</name>
</gene>
<proteinExistence type="predicted"/>
<dbReference type="EMBL" id="VUJX02000004">
    <property type="protein sequence ID" value="KAL0937219.1"/>
    <property type="molecule type" value="Genomic_DNA"/>
</dbReference>
<accession>A0ACC3YZ42</accession>